<dbReference type="RefSeq" id="WP_006583823.1">
    <property type="nucleotide sequence ID" value="NZ_CM001377.1"/>
</dbReference>
<dbReference type="PANTHER" id="PTHR30201:SF2">
    <property type="entry name" value="2-(5''-TRIPHOSPHORIBOSYL)-3'-DEPHOSPHOCOENZYME-A SYNTHASE"/>
    <property type="match status" value="1"/>
</dbReference>
<comment type="catalytic activity">
    <reaction evidence="1">
        <text>3'-dephospho-CoA + ATP = 2'-(5''-triphospho-alpha-D-ribosyl)-3'-dephospho-CoA + adenine</text>
        <dbReference type="Rhea" id="RHEA:15117"/>
        <dbReference type="ChEBI" id="CHEBI:16708"/>
        <dbReference type="ChEBI" id="CHEBI:30616"/>
        <dbReference type="ChEBI" id="CHEBI:57328"/>
        <dbReference type="ChEBI" id="CHEBI:61378"/>
        <dbReference type="EC" id="2.4.2.52"/>
    </reaction>
</comment>
<evidence type="ECO:0000256" key="3">
    <source>
        <dbReference type="ARBA" id="ARBA00022679"/>
    </source>
</evidence>
<dbReference type="AlphaFoldDB" id="H0UMX4"/>
<evidence type="ECO:0000313" key="7">
    <source>
        <dbReference type="Proteomes" id="UP000005730"/>
    </source>
</evidence>
<name>H0UMX4_9BACT</name>
<dbReference type="Proteomes" id="UP000005730">
    <property type="component" value="Chromosome"/>
</dbReference>
<reference evidence="6 7" key="1">
    <citation type="submission" date="2011-10" db="EMBL/GenBank/DDBJ databases">
        <title>The Noncontiguous Finished genome of Thermanaerovibrio velox DSM 12556.</title>
        <authorList>
            <consortium name="US DOE Joint Genome Institute (JGI-PGF)"/>
            <person name="Lucas S."/>
            <person name="Copeland A."/>
            <person name="Lapidus A."/>
            <person name="Glavina del Rio T."/>
            <person name="Dalin E."/>
            <person name="Tice H."/>
            <person name="Bruce D."/>
            <person name="Goodwin L."/>
            <person name="Pitluck S."/>
            <person name="Peters L."/>
            <person name="Mikhailova N."/>
            <person name="Teshima H."/>
            <person name="Kyrpides N."/>
            <person name="Mavromatis K."/>
            <person name="Ivanova N."/>
            <person name="Markowitz V."/>
            <person name="Cheng J.-F."/>
            <person name="Hugenholtz P."/>
            <person name="Woyke T."/>
            <person name="Wu D."/>
            <person name="Spring S."/>
            <person name="Brambilla E.-M."/>
            <person name="Klenk H.-P."/>
            <person name="Eisen J.A."/>
        </authorList>
    </citation>
    <scope>NUCLEOTIDE SEQUENCE [LARGE SCALE GENOMIC DNA]</scope>
    <source>
        <strain evidence="6 7">DSM 12556</strain>
    </source>
</reference>
<keyword evidence="3" id="KW-0808">Transferase</keyword>
<evidence type="ECO:0000256" key="5">
    <source>
        <dbReference type="ARBA" id="ARBA00022840"/>
    </source>
</evidence>
<evidence type="ECO:0000256" key="1">
    <source>
        <dbReference type="ARBA" id="ARBA00001210"/>
    </source>
</evidence>
<dbReference type="GO" id="GO:0051191">
    <property type="term" value="P:prosthetic group biosynthetic process"/>
    <property type="evidence" value="ECO:0007669"/>
    <property type="project" value="TreeGrafter"/>
</dbReference>
<dbReference type="Gene3D" id="1.10.4200.10">
    <property type="entry name" value="Triphosphoribosyl-dephospho-CoA protein"/>
    <property type="match status" value="1"/>
</dbReference>
<keyword evidence="4" id="KW-0547">Nucleotide-binding</keyword>
<protein>
    <recommendedName>
        <fullName evidence="2">triphosphoribosyl-dephospho-CoA synthase</fullName>
        <ecNumber evidence="2">2.4.2.52</ecNumber>
    </recommendedName>
</protein>
<sequence length="306" mass="32683">MEVRTDHLATVIGCAATWASAAEVLVCPKPGLVDPLDRGCHDDMDWTHFLLSCSALAGFWSEQAKVGLSGIAHGEALEALRRNGLAMERVMFEATGGVNTHKGLIFALSLWVYGAGRCATKGLPMDVSTMGSVAAGPATGLVDRELRPLKDGTDRRSKLTHGERLYLEHSVTGIRGEAEAGFPTVVNRVYPAVKEWIAKGASLNDAALMGLLSAMESCEDSNVIHRGGYEFWAGTYKRAVRNAIQEFNPLSGDHSPLFTLDAKLKEAGVSPGGAADLLACGLFALMMIDKELITKANGNILTDNIK</sequence>
<dbReference type="GO" id="GO:0046917">
    <property type="term" value="F:triphosphoribosyl-dephospho-CoA synthase activity"/>
    <property type="evidence" value="ECO:0007669"/>
    <property type="project" value="UniProtKB-EC"/>
</dbReference>
<dbReference type="Pfam" id="PF01874">
    <property type="entry name" value="CitG"/>
    <property type="match status" value="1"/>
</dbReference>
<gene>
    <name evidence="6" type="ORF">TheveDRAFT_1207</name>
</gene>
<accession>H0UMX4</accession>
<organism evidence="6 7">
    <name type="scientific">Thermanaerovibrio velox DSM 12556</name>
    <dbReference type="NCBI Taxonomy" id="926567"/>
    <lineage>
        <taxon>Bacteria</taxon>
        <taxon>Thermotogati</taxon>
        <taxon>Synergistota</taxon>
        <taxon>Synergistia</taxon>
        <taxon>Synergistales</taxon>
        <taxon>Synergistaceae</taxon>
        <taxon>Thermanaerovibrio</taxon>
    </lineage>
</organism>
<dbReference type="STRING" id="926567.TheveDRAFT_1207"/>
<evidence type="ECO:0000256" key="2">
    <source>
        <dbReference type="ARBA" id="ARBA00012074"/>
    </source>
</evidence>
<evidence type="ECO:0000313" key="6">
    <source>
        <dbReference type="EMBL" id="EHM10329.1"/>
    </source>
</evidence>
<dbReference type="EMBL" id="CM001377">
    <property type="protein sequence ID" value="EHM10329.1"/>
    <property type="molecule type" value="Genomic_DNA"/>
</dbReference>
<evidence type="ECO:0000256" key="4">
    <source>
        <dbReference type="ARBA" id="ARBA00022741"/>
    </source>
</evidence>
<dbReference type="OrthoDB" id="114886at2"/>
<dbReference type="HOGENOM" id="CLU_056179_1_0_0"/>
<dbReference type="InterPro" id="IPR002736">
    <property type="entry name" value="CitG"/>
</dbReference>
<dbReference type="EC" id="2.4.2.52" evidence="2"/>
<dbReference type="eggNOG" id="COG1767">
    <property type="taxonomic scope" value="Bacteria"/>
</dbReference>
<keyword evidence="7" id="KW-1185">Reference proteome</keyword>
<dbReference type="GO" id="GO:0005524">
    <property type="term" value="F:ATP binding"/>
    <property type="evidence" value="ECO:0007669"/>
    <property type="project" value="UniProtKB-KW"/>
</dbReference>
<proteinExistence type="predicted"/>
<dbReference type="PANTHER" id="PTHR30201">
    <property type="entry name" value="TRIPHOSPHORIBOSYL-DEPHOSPHO-COA SYNTHASE"/>
    <property type="match status" value="1"/>
</dbReference>
<keyword evidence="5" id="KW-0067">ATP-binding</keyword>